<keyword evidence="2" id="KW-0732">Signal</keyword>
<feature type="region of interest" description="Disordered" evidence="1">
    <location>
        <begin position="246"/>
        <end position="269"/>
    </location>
</feature>
<comment type="caution">
    <text evidence="3">The sequence shown here is derived from an EMBL/GenBank/DDBJ whole genome shotgun (WGS) entry which is preliminary data.</text>
</comment>
<evidence type="ECO:0000256" key="2">
    <source>
        <dbReference type="SAM" id="SignalP"/>
    </source>
</evidence>
<evidence type="ECO:0000313" key="4">
    <source>
        <dbReference type="Proteomes" id="UP000287651"/>
    </source>
</evidence>
<feature type="signal peptide" evidence="2">
    <location>
        <begin position="1"/>
        <end position="34"/>
    </location>
</feature>
<feature type="region of interest" description="Disordered" evidence="1">
    <location>
        <begin position="311"/>
        <end position="366"/>
    </location>
</feature>
<organism evidence="3 4">
    <name type="scientific">Ensete ventricosum</name>
    <name type="common">Abyssinian banana</name>
    <name type="synonym">Musa ensete</name>
    <dbReference type="NCBI Taxonomy" id="4639"/>
    <lineage>
        <taxon>Eukaryota</taxon>
        <taxon>Viridiplantae</taxon>
        <taxon>Streptophyta</taxon>
        <taxon>Embryophyta</taxon>
        <taxon>Tracheophyta</taxon>
        <taxon>Spermatophyta</taxon>
        <taxon>Magnoliopsida</taxon>
        <taxon>Liliopsida</taxon>
        <taxon>Zingiberales</taxon>
        <taxon>Musaceae</taxon>
        <taxon>Ensete</taxon>
    </lineage>
</organism>
<proteinExistence type="predicted"/>
<sequence length="401" mass="43805">MAPMNSLMLLFLTAERSLAPTGLLGLLTSTPAASDEVVVELACGGRHRLGILLEVLFLGKEGENVLTCTRAWHKYWAVLKVGWTCMVSERRAEMASDDLCEKWEEDWAVGWVRLHRPSEVSPRQIGVGALEGNGGGTRPPSTRYQVRPLKSFLLTVWCESINGVGSERGGEGYEKGICISNQEAEEIAQHLLAAPEMLYMKNTLPHRCSTQLSLVSLAYFWTKALHQSSFFSMATAEVQAATNALPEEPVETQPTEKKEAAANEEVVEVETTKVDAVTEKVDNPVVEVDEPETEPVSEIAAEEMAQEAMPELPKTDVPSETDITGDAPVAPGEEDTKEVAVEVEPKAEEKEEELAQEEIPEPLPADVRLETVVTGEAPEAPAVEFKEEVNVREVEDEAAAA</sequence>
<dbReference type="AlphaFoldDB" id="A0A427AK79"/>
<gene>
    <name evidence="3" type="ORF">B296_00004628</name>
</gene>
<accession>A0A427AK79</accession>
<reference evidence="3 4" key="1">
    <citation type="journal article" date="2014" name="Agronomy (Basel)">
        <title>A Draft Genome Sequence for Ensete ventricosum, the Drought-Tolerant Tree Against Hunger.</title>
        <authorList>
            <person name="Harrison J."/>
            <person name="Moore K.A."/>
            <person name="Paszkiewicz K."/>
            <person name="Jones T."/>
            <person name="Grant M."/>
            <person name="Ambacheew D."/>
            <person name="Muzemil S."/>
            <person name="Studholme D.J."/>
        </authorList>
    </citation>
    <scope>NUCLEOTIDE SEQUENCE [LARGE SCALE GENOMIC DNA]</scope>
</reference>
<evidence type="ECO:0000256" key="1">
    <source>
        <dbReference type="SAM" id="MobiDB-lite"/>
    </source>
</evidence>
<name>A0A427AK79_ENSVE</name>
<feature type="compositionally biased region" description="Basic and acidic residues" evidence="1">
    <location>
        <begin position="337"/>
        <end position="349"/>
    </location>
</feature>
<dbReference type="EMBL" id="AMZH03002135">
    <property type="protein sequence ID" value="RRT76658.1"/>
    <property type="molecule type" value="Genomic_DNA"/>
</dbReference>
<feature type="compositionally biased region" description="Acidic residues" evidence="1">
    <location>
        <begin position="350"/>
        <end position="360"/>
    </location>
</feature>
<feature type="chain" id="PRO_5019384261" description="WPP domain-containing protein" evidence="2">
    <location>
        <begin position="35"/>
        <end position="401"/>
    </location>
</feature>
<protein>
    <recommendedName>
        <fullName evidence="5">WPP domain-containing protein</fullName>
    </recommendedName>
</protein>
<dbReference type="Proteomes" id="UP000287651">
    <property type="component" value="Unassembled WGS sequence"/>
</dbReference>
<evidence type="ECO:0000313" key="3">
    <source>
        <dbReference type="EMBL" id="RRT76658.1"/>
    </source>
</evidence>
<evidence type="ECO:0008006" key="5">
    <source>
        <dbReference type="Google" id="ProtNLM"/>
    </source>
</evidence>